<accession>A0A8S5LX17</accession>
<proteinExistence type="predicted"/>
<sequence>MHESFTVEDITYTGGKKQTDGWTDDVEIVGNKEKVIPTGNMTIEKLIRFYEDNKKDPELGKIYEATLYYLTNKRG</sequence>
<evidence type="ECO:0000313" key="1">
    <source>
        <dbReference type="EMBL" id="DAD74585.1"/>
    </source>
</evidence>
<reference evidence="1" key="1">
    <citation type="journal article" date="2021" name="Proc. Natl. Acad. Sci. U.S.A.">
        <title>A Catalog of Tens of Thousands of Viruses from Human Metagenomes Reveals Hidden Associations with Chronic Diseases.</title>
        <authorList>
            <person name="Tisza M.J."/>
            <person name="Buck C.B."/>
        </authorList>
    </citation>
    <scope>NUCLEOTIDE SEQUENCE</scope>
    <source>
        <strain evidence="1">CtZgq1</strain>
    </source>
</reference>
<organism evidence="1">
    <name type="scientific">Myoviridae sp. ctZgq1</name>
    <dbReference type="NCBI Taxonomy" id="2826666"/>
    <lineage>
        <taxon>Viruses</taxon>
        <taxon>Duplodnaviria</taxon>
        <taxon>Heunggongvirae</taxon>
        <taxon>Uroviricota</taxon>
        <taxon>Caudoviricetes</taxon>
    </lineage>
</organism>
<protein>
    <submittedName>
        <fullName evidence="1">Uncharacterized protein</fullName>
    </submittedName>
</protein>
<name>A0A8S5LX17_9CAUD</name>
<dbReference type="EMBL" id="BK014762">
    <property type="protein sequence ID" value="DAD74585.1"/>
    <property type="molecule type" value="Genomic_DNA"/>
</dbReference>